<organism evidence="2 3">
    <name type="scientific">Cobetia crustatorum</name>
    <dbReference type="NCBI Taxonomy" id="553385"/>
    <lineage>
        <taxon>Bacteria</taxon>
        <taxon>Pseudomonadati</taxon>
        <taxon>Pseudomonadota</taxon>
        <taxon>Gammaproteobacteria</taxon>
        <taxon>Oceanospirillales</taxon>
        <taxon>Halomonadaceae</taxon>
        <taxon>Cobetia</taxon>
    </lineage>
</organism>
<reference evidence="2 3" key="1">
    <citation type="submission" date="2019-07" db="EMBL/GenBank/DDBJ databases">
        <title>Diversity of Bacteria from Kongsfjorden, Arctic.</title>
        <authorList>
            <person name="Yu Y."/>
        </authorList>
    </citation>
    <scope>NUCLEOTIDE SEQUENCE [LARGE SCALE GENOMIC DNA]</scope>
    <source>
        <strain evidence="2 3">SM1923</strain>
    </source>
</reference>
<name>A0A558HQF9_9GAMM</name>
<dbReference type="Pfam" id="PF15569">
    <property type="entry name" value="Imm40"/>
    <property type="match status" value="1"/>
</dbReference>
<dbReference type="InterPro" id="IPR029080">
    <property type="entry name" value="Imm40"/>
</dbReference>
<dbReference type="AlphaFoldDB" id="A0A558HQF9"/>
<feature type="domain" description="Immunity protein 40" evidence="1">
    <location>
        <begin position="40"/>
        <end position="123"/>
    </location>
</feature>
<accession>A0A558HQF9</accession>
<evidence type="ECO:0000259" key="1">
    <source>
        <dbReference type="Pfam" id="PF15569"/>
    </source>
</evidence>
<comment type="caution">
    <text evidence="2">The sequence shown here is derived from an EMBL/GenBank/DDBJ whole genome shotgun (WGS) entry which is preliminary data.</text>
</comment>
<protein>
    <recommendedName>
        <fullName evidence="1">Immunity protein 40 domain-containing protein</fullName>
    </recommendedName>
</protein>
<sequence>MVKLIIDSLKDLEDKIMTHESAKGFLKVHGVSRTNVQGGEVGLDKAEAIEFLSILESAGVCVLGGDVYEVESDGYFRPTGDNWYCDRCELDEVTYTEKTIVKAREYIKGYVEKEGVDIKYVVVAEL</sequence>
<dbReference type="Proteomes" id="UP000319941">
    <property type="component" value="Unassembled WGS sequence"/>
</dbReference>
<evidence type="ECO:0000313" key="3">
    <source>
        <dbReference type="Proteomes" id="UP000319941"/>
    </source>
</evidence>
<proteinExistence type="predicted"/>
<evidence type="ECO:0000313" key="2">
    <source>
        <dbReference type="EMBL" id="TVU71369.1"/>
    </source>
</evidence>
<dbReference type="EMBL" id="VNFH01000004">
    <property type="protein sequence ID" value="TVU71369.1"/>
    <property type="molecule type" value="Genomic_DNA"/>
</dbReference>
<dbReference type="OrthoDB" id="7068062at2"/>
<gene>
    <name evidence="2" type="ORF">FQP86_07620</name>
</gene>
<keyword evidence="3" id="KW-1185">Reference proteome</keyword>